<evidence type="ECO:0000313" key="5">
    <source>
        <dbReference type="Proteomes" id="UP000094291"/>
    </source>
</evidence>
<dbReference type="Pfam" id="PF01551">
    <property type="entry name" value="Peptidase_M23"/>
    <property type="match status" value="1"/>
</dbReference>
<keyword evidence="2" id="KW-0732">Signal</keyword>
<proteinExistence type="predicted"/>
<dbReference type="AlphaFoldDB" id="A0A1E2VCM9"/>
<dbReference type="PANTHER" id="PTHR21666:SF270">
    <property type="entry name" value="MUREIN HYDROLASE ACTIVATOR ENVC"/>
    <property type="match status" value="1"/>
</dbReference>
<evidence type="ECO:0000313" key="4">
    <source>
        <dbReference type="EMBL" id="ODC04731.1"/>
    </source>
</evidence>
<dbReference type="GO" id="GO:0004222">
    <property type="term" value="F:metalloendopeptidase activity"/>
    <property type="evidence" value="ECO:0007669"/>
    <property type="project" value="TreeGrafter"/>
</dbReference>
<feature type="domain" description="M23ase beta-sheet core" evidence="3">
    <location>
        <begin position="283"/>
        <end position="376"/>
    </location>
</feature>
<dbReference type="Gene3D" id="6.10.250.3150">
    <property type="match status" value="1"/>
</dbReference>
<feature type="chain" id="PRO_5009119711" description="M23ase beta-sheet core domain-containing protein" evidence="2">
    <location>
        <begin position="26"/>
        <end position="383"/>
    </location>
</feature>
<evidence type="ECO:0000256" key="2">
    <source>
        <dbReference type="SAM" id="SignalP"/>
    </source>
</evidence>
<dbReference type="CDD" id="cd12797">
    <property type="entry name" value="M23_peptidase"/>
    <property type="match status" value="1"/>
</dbReference>
<name>A0A1E2VCM9_9GAMM</name>
<dbReference type="EMBL" id="MDTQ01000001">
    <property type="protein sequence ID" value="ODC04731.1"/>
    <property type="molecule type" value="Genomic_DNA"/>
</dbReference>
<dbReference type="InterPro" id="IPR016047">
    <property type="entry name" value="M23ase_b-sheet_dom"/>
</dbReference>
<gene>
    <name evidence="4" type="ORF">BFW38_15540</name>
</gene>
<accession>A0A1E2VCM9</accession>
<sequence length="383" mass="43750">MPKRISHWGCGLLLAALITAAPVWAQQEATQAQLDELKDKISDLQGWLKQAKGQRSDLEESLKKTETQIAHLVNQIQDNTEEARTLKQRLDALRQEQRELTAKREQQAEFLRKQIRAAYAMGRQEYLKVLLNQQSPDRVARLLRYYDYINRERTQRIEDYLATARQLDNVKSEILQRDQRLQAVRQDLQSRRQDLEAQQQERHQLVATLNQRIQGRGDQLSKMQADQARLEELLNAVTEAIVDLPPPRDAKPFPQMRGQLPWPLTGRITTAFGGHLMNGKVISHGWFIRAQEGTPVKAIHGGRVVFSDWIRGFGMVVIIDHGDGFMSLYGHNQSLRKSTGDWVHGGDIIATAGTSGGRSQSGLYFEIRKKGQPIDPISWITKR</sequence>
<dbReference type="FunFam" id="2.70.70.10:FF:000003">
    <property type="entry name" value="Murein hydrolase activator EnvC"/>
    <property type="match status" value="1"/>
</dbReference>
<feature type="coiled-coil region" evidence="1">
    <location>
        <begin position="178"/>
        <end position="240"/>
    </location>
</feature>
<evidence type="ECO:0000256" key="1">
    <source>
        <dbReference type="SAM" id="Coils"/>
    </source>
</evidence>
<keyword evidence="1" id="KW-0175">Coiled coil</keyword>
<dbReference type="Gene3D" id="2.70.70.10">
    <property type="entry name" value="Glucose Permease (Domain IIA)"/>
    <property type="match status" value="1"/>
</dbReference>
<dbReference type="OrthoDB" id="9784703at2"/>
<feature type="signal peptide" evidence="2">
    <location>
        <begin position="1"/>
        <end position="25"/>
    </location>
</feature>
<organism evidence="4 5">
    <name type="scientific">Terasakiispira papahanaumokuakeensis</name>
    <dbReference type="NCBI Taxonomy" id="197479"/>
    <lineage>
        <taxon>Bacteria</taxon>
        <taxon>Pseudomonadati</taxon>
        <taxon>Pseudomonadota</taxon>
        <taxon>Gammaproteobacteria</taxon>
        <taxon>Oceanospirillales</taxon>
        <taxon>Terasakiispira</taxon>
    </lineage>
</organism>
<dbReference type="PANTHER" id="PTHR21666">
    <property type="entry name" value="PEPTIDASE-RELATED"/>
    <property type="match status" value="1"/>
</dbReference>
<dbReference type="STRING" id="197479.BFW38_15540"/>
<keyword evidence="5" id="KW-1185">Reference proteome</keyword>
<evidence type="ECO:0000259" key="3">
    <source>
        <dbReference type="Pfam" id="PF01551"/>
    </source>
</evidence>
<protein>
    <recommendedName>
        <fullName evidence="3">M23ase beta-sheet core domain-containing protein</fullName>
    </recommendedName>
</protein>
<dbReference type="SUPFAM" id="SSF51261">
    <property type="entry name" value="Duplicated hybrid motif"/>
    <property type="match status" value="1"/>
</dbReference>
<reference evidence="4 5" key="1">
    <citation type="submission" date="2016-08" db="EMBL/GenBank/DDBJ databases">
        <authorList>
            <person name="Seilhamer J.J."/>
        </authorList>
    </citation>
    <scope>NUCLEOTIDE SEQUENCE [LARGE SCALE GENOMIC DNA]</scope>
    <source>
        <strain evidence="4 5">PH27A</strain>
    </source>
</reference>
<dbReference type="InterPro" id="IPR050570">
    <property type="entry name" value="Cell_wall_metabolism_enzyme"/>
</dbReference>
<dbReference type="InterPro" id="IPR038077">
    <property type="entry name" value="Troponin_sf"/>
</dbReference>
<dbReference type="SUPFAM" id="SSF90250">
    <property type="entry name" value="Troponin coil-coiled subunits"/>
    <property type="match status" value="1"/>
</dbReference>
<dbReference type="InterPro" id="IPR011055">
    <property type="entry name" value="Dup_hybrid_motif"/>
</dbReference>
<dbReference type="RefSeq" id="WP_068999715.1">
    <property type="nucleotide sequence ID" value="NZ_MDTQ01000001.1"/>
</dbReference>
<feature type="coiled-coil region" evidence="1">
    <location>
        <begin position="34"/>
        <end position="113"/>
    </location>
</feature>
<dbReference type="Proteomes" id="UP000094291">
    <property type="component" value="Unassembled WGS sequence"/>
</dbReference>
<comment type="caution">
    <text evidence="4">The sequence shown here is derived from an EMBL/GenBank/DDBJ whole genome shotgun (WGS) entry which is preliminary data.</text>
</comment>